<gene>
    <name evidence="2" type="ORF">SAMN05421813_10142</name>
</gene>
<evidence type="ECO:0000313" key="3">
    <source>
        <dbReference type="Proteomes" id="UP000199226"/>
    </source>
</evidence>
<accession>A0A1G9LPM9</accession>
<dbReference type="AlphaFoldDB" id="A0A1G9LPM9"/>
<evidence type="ECO:0000259" key="1">
    <source>
        <dbReference type="Pfam" id="PF01814"/>
    </source>
</evidence>
<organism evidence="2 3">
    <name type="scientific">Daejeonella rubra</name>
    <dbReference type="NCBI Taxonomy" id="990371"/>
    <lineage>
        <taxon>Bacteria</taxon>
        <taxon>Pseudomonadati</taxon>
        <taxon>Bacteroidota</taxon>
        <taxon>Sphingobacteriia</taxon>
        <taxon>Sphingobacteriales</taxon>
        <taxon>Sphingobacteriaceae</taxon>
        <taxon>Daejeonella</taxon>
    </lineage>
</organism>
<dbReference type="STRING" id="990371.SAMN05421813_10142"/>
<dbReference type="Gene3D" id="1.20.120.520">
    <property type="entry name" value="nmb1532 protein domain like"/>
    <property type="match status" value="1"/>
</dbReference>
<dbReference type="EMBL" id="FNHH01000001">
    <property type="protein sequence ID" value="SDL64009.1"/>
    <property type="molecule type" value="Genomic_DNA"/>
</dbReference>
<name>A0A1G9LPM9_9SPHI</name>
<feature type="domain" description="Hemerythrin-like" evidence="1">
    <location>
        <begin position="19"/>
        <end position="127"/>
    </location>
</feature>
<dbReference type="Proteomes" id="UP000199226">
    <property type="component" value="Unassembled WGS sequence"/>
</dbReference>
<evidence type="ECO:0000313" key="2">
    <source>
        <dbReference type="EMBL" id="SDL64009.1"/>
    </source>
</evidence>
<proteinExistence type="predicted"/>
<keyword evidence="3" id="KW-1185">Reference proteome</keyword>
<dbReference type="InterPro" id="IPR012312">
    <property type="entry name" value="Hemerythrin-like"/>
</dbReference>
<reference evidence="3" key="1">
    <citation type="submission" date="2016-10" db="EMBL/GenBank/DDBJ databases">
        <authorList>
            <person name="Varghese N."/>
            <person name="Submissions S."/>
        </authorList>
    </citation>
    <scope>NUCLEOTIDE SEQUENCE [LARGE SCALE GENOMIC DNA]</scope>
    <source>
        <strain evidence="3">DSM 24536</strain>
    </source>
</reference>
<protein>
    <submittedName>
        <fullName evidence="2">Hemerythrin HHE cation binding domain-containing protein</fullName>
    </submittedName>
</protein>
<sequence length="145" mass="16709">MKRHPALIPVSREHHDSLILARLLQKDAPPYKGLPVEIDGKAAYALEFYKNKLIAHFIAEEKILPLVKGLNSEIDVLITEILEEHDRFHISFNSINTQDNLADHLDKLGKDLELHVRKEERQLFPLIQENCSEQVLNTIEMILSD</sequence>
<dbReference type="OrthoDB" id="9793254at2"/>
<dbReference type="RefSeq" id="WP_090697359.1">
    <property type="nucleotide sequence ID" value="NZ_FNHH01000001.1"/>
</dbReference>
<dbReference type="Pfam" id="PF01814">
    <property type="entry name" value="Hemerythrin"/>
    <property type="match status" value="1"/>
</dbReference>